<keyword evidence="2" id="KW-1133">Transmembrane helix</keyword>
<evidence type="ECO:0000256" key="1">
    <source>
        <dbReference type="ARBA" id="ARBA00007019"/>
    </source>
</evidence>
<dbReference type="PANTHER" id="PTHR30540">
    <property type="entry name" value="OSMOTIC STRESS POTASSIUM TRANSPORTER"/>
    <property type="match status" value="1"/>
</dbReference>
<proteinExistence type="inferred from homology"/>
<dbReference type="GO" id="GO:0015079">
    <property type="term" value="F:potassium ion transmembrane transporter activity"/>
    <property type="evidence" value="ECO:0007669"/>
    <property type="project" value="InterPro"/>
</dbReference>
<dbReference type="Pfam" id="PF02705">
    <property type="entry name" value="K_trans"/>
    <property type="match status" value="1"/>
</dbReference>
<reference evidence="4 5" key="1">
    <citation type="submission" date="2016-10" db="EMBL/GenBank/DDBJ databases">
        <authorList>
            <person name="de Groot N.N."/>
        </authorList>
    </citation>
    <scope>NUCLEOTIDE SEQUENCE [LARGE SCALE GENOMIC DNA]</scope>
    <source>
        <strain evidence="4 5">LMG 27731</strain>
    </source>
</reference>
<name>A0A1I7EQW5_9BURK</name>
<comment type="similarity">
    <text evidence="1">Belongs to the HAK/KUP transporter (TC 2.A.72) family.</text>
</comment>
<keyword evidence="2" id="KW-0812">Transmembrane</keyword>
<accession>A0A1I7EQW5</accession>
<dbReference type="GO" id="GO:0016020">
    <property type="term" value="C:membrane"/>
    <property type="evidence" value="ECO:0007669"/>
    <property type="project" value="InterPro"/>
</dbReference>
<evidence type="ECO:0000256" key="2">
    <source>
        <dbReference type="SAM" id="Phobius"/>
    </source>
</evidence>
<feature type="domain" description="K+ potassium transporter integral membrane" evidence="3">
    <location>
        <begin position="25"/>
        <end position="289"/>
    </location>
</feature>
<dbReference type="InterPro" id="IPR003855">
    <property type="entry name" value="K+_transporter"/>
</dbReference>
<keyword evidence="2" id="KW-0472">Membrane</keyword>
<feature type="transmembrane region" description="Helical" evidence="2">
    <location>
        <begin position="114"/>
        <end position="132"/>
    </location>
</feature>
<protein>
    <submittedName>
        <fullName evidence="4">KUP system potassium uptake protein</fullName>
    </submittedName>
</protein>
<dbReference type="AlphaFoldDB" id="A0A1I7EQW5"/>
<feature type="transmembrane region" description="Helical" evidence="2">
    <location>
        <begin position="222"/>
        <end position="246"/>
    </location>
</feature>
<dbReference type="PANTHER" id="PTHR30540:SF79">
    <property type="entry name" value="LOW AFFINITY POTASSIUM TRANSPORT SYSTEM PROTEIN KUP"/>
    <property type="match status" value="1"/>
</dbReference>
<feature type="transmembrane region" description="Helical" evidence="2">
    <location>
        <begin position="182"/>
        <end position="202"/>
    </location>
</feature>
<evidence type="ECO:0000313" key="4">
    <source>
        <dbReference type="EMBL" id="SFU26306.1"/>
    </source>
</evidence>
<feature type="transmembrane region" description="Helical" evidence="2">
    <location>
        <begin position="21"/>
        <end position="43"/>
    </location>
</feature>
<organism evidence="4 5">
    <name type="scientific">Paraburkholderia aspalathi</name>
    <dbReference type="NCBI Taxonomy" id="1324617"/>
    <lineage>
        <taxon>Bacteria</taxon>
        <taxon>Pseudomonadati</taxon>
        <taxon>Pseudomonadota</taxon>
        <taxon>Betaproteobacteria</taxon>
        <taxon>Burkholderiales</taxon>
        <taxon>Burkholderiaceae</taxon>
        <taxon>Paraburkholderia</taxon>
    </lineage>
</organism>
<dbReference type="EMBL" id="FPBH01000051">
    <property type="protein sequence ID" value="SFU26306.1"/>
    <property type="molecule type" value="Genomic_DNA"/>
</dbReference>
<dbReference type="Proteomes" id="UP000198844">
    <property type="component" value="Unassembled WGS sequence"/>
</dbReference>
<evidence type="ECO:0000259" key="3">
    <source>
        <dbReference type="Pfam" id="PF02705"/>
    </source>
</evidence>
<feature type="transmembrane region" description="Helical" evidence="2">
    <location>
        <begin position="258"/>
        <end position="281"/>
    </location>
</feature>
<feature type="transmembrane region" description="Helical" evidence="2">
    <location>
        <begin position="58"/>
        <end position="79"/>
    </location>
</feature>
<gene>
    <name evidence="4" type="ORF">SAMN05192563_105141</name>
</gene>
<feature type="transmembrane region" description="Helical" evidence="2">
    <location>
        <begin position="152"/>
        <end position="170"/>
    </location>
</feature>
<dbReference type="InterPro" id="IPR053951">
    <property type="entry name" value="K_trans_N"/>
</dbReference>
<evidence type="ECO:0000313" key="5">
    <source>
        <dbReference type="Proteomes" id="UP000198844"/>
    </source>
</evidence>
<sequence>MLEHVRHRNARPEPNGRRAGTPALILGALGVVFGDIGTSPIYALRQGALDAGASTEQIVMGVLSTIVRAVLIVVMLKYVCYVMRADNEGEGGGVALSALVESGYEKNDKAAPRALLPIGLFGAAMFYGDSMVTPAVSVLSAVEGLRQISMKFDSFVVPVALAILAGLFAFQRRRTAVVSRWFGPVMSVWFIWLAALGVYRVVQHPQVLRALSPGWAIELALARPGIAFVILGAVILALTGAEALYADIGHFGRKPIRIAWLDVVFPSIIIGYFGQGATLLFQPGSSQQPSSMRRQAGRSCLLSCWRCSPPSSRRRRLFQARSR</sequence>